<dbReference type="EMBL" id="JACIEJ010000001">
    <property type="protein sequence ID" value="MBB3983857.1"/>
    <property type="molecule type" value="Genomic_DNA"/>
</dbReference>
<keyword evidence="1" id="KW-1133">Transmembrane helix</keyword>
<name>A0A7W6DJF2_9RHOB</name>
<comment type="caution">
    <text evidence="2">The sequence shown here is derived from an EMBL/GenBank/DDBJ whole genome shotgun (WGS) entry which is preliminary data.</text>
</comment>
<evidence type="ECO:0000313" key="3">
    <source>
        <dbReference type="Proteomes" id="UP000541426"/>
    </source>
</evidence>
<reference evidence="2 3" key="1">
    <citation type="submission" date="2020-08" db="EMBL/GenBank/DDBJ databases">
        <title>Genomic Encyclopedia of Type Strains, Phase IV (KMG-IV): sequencing the most valuable type-strain genomes for metagenomic binning, comparative biology and taxonomic classification.</title>
        <authorList>
            <person name="Goeker M."/>
        </authorList>
    </citation>
    <scope>NUCLEOTIDE SEQUENCE [LARGE SCALE GENOMIC DNA]</scope>
    <source>
        <strain evidence="2 3">DSM 102235</strain>
    </source>
</reference>
<dbReference type="Proteomes" id="UP000541426">
    <property type="component" value="Unassembled WGS sequence"/>
</dbReference>
<feature type="transmembrane region" description="Helical" evidence="1">
    <location>
        <begin position="79"/>
        <end position="98"/>
    </location>
</feature>
<evidence type="ECO:0000256" key="1">
    <source>
        <dbReference type="SAM" id="Phobius"/>
    </source>
</evidence>
<feature type="transmembrane region" description="Helical" evidence="1">
    <location>
        <begin position="36"/>
        <end position="59"/>
    </location>
</feature>
<gene>
    <name evidence="2" type="ORF">GGQ68_000168</name>
</gene>
<keyword evidence="1" id="KW-0472">Membrane</keyword>
<dbReference type="AlphaFoldDB" id="A0A7W6DJF2"/>
<accession>A0A7W6DJF2</accession>
<keyword evidence="3" id="KW-1185">Reference proteome</keyword>
<dbReference type="RefSeq" id="WP_344716585.1">
    <property type="nucleotide sequence ID" value="NZ_BAABBZ010000012.1"/>
</dbReference>
<protein>
    <submittedName>
        <fullName evidence="2">Uncharacterized protein</fullName>
    </submittedName>
</protein>
<proteinExistence type="predicted"/>
<evidence type="ECO:0000313" key="2">
    <source>
        <dbReference type="EMBL" id="MBB3983857.1"/>
    </source>
</evidence>
<keyword evidence="1" id="KW-0812">Transmembrane</keyword>
<sequence>MITGLLLPTLILVALTFAVARMVERFTPETLPGLALQAVISALLLWALSSLLFAILYTLEAPGAVWLIQSGGWRHFMMLGAQAALVWGPVLALVVSTAPRRWTTAVW</sequence>
<organism evidence="2 3">
    <name type="scientific">Sagittula marina</name>
    <dbReference type="NCBI Taxonomy" id="943940"/>
    <lineage>
        <taxon>Bacteria</taxon>
        <taxon>Pseudomonadati</taxon>
        <taxon>Pseudomonadota</taxon>
        <taxon>Alphaproteobacteria</taxon>
        <taxon>Rhodobacterales</taxon>
        <taxon>Roseobacteraceae</taxon>
        <taxon>Sagittula</taxon>
    </lineage>
</organism>